<keyword evidence="3" id="KW-1185">Reference proteome</keyword>
<accession>A0ABQ9YJ14</accession>
<feature type="compositionally biased region" description="Acidic residues" evidence="1">
    <location>
        <begin position="38"/>
        <end position="49"/>
    </location>
</feature>
<name>A0ABQ9YJ14_9EUKA</name>
<evidence type="ECO:0000313" key="2">
    <source>
        <dbReference type="EMBL" id="KAK2963759.1"/>
    </source>
</evidence>
<organism evidence="2 3">
    <name type="scientific">Blattamonas nauphoetae</name>
    <dbReference type="NCBI Taxonomy" id="2049346"/>
    <lineage>
        <taxon>Eukaryota</taxon>
        <taxon>Metamonada</taxon>
        <taxon>Preaxostyla</taxon>
        <taxon>Oxymonadida</taxon>
        <taxon>Blattamonas</taxon>
    </lineage>
</organism>
<dbReference type="EMBL" id="JARBJD010000005">
    <property type="protein sequence ID" value="KAK2963759.1"/>
    <property type="molecule type" value="Genomic_DNA"/>
</dbReference>
<proteinExistence type="predicted"/>
<feature type="region of interest" description="Disordered" evidence="1">
    <location>
        <begin position="1"/>
        <end position="55"/>
    </location>
</feature>
<comment type="caution">
    <text evidence="2">The sequence shown here is derived from an EMBL/GenBank/DDBJ whole genome shotgun (WGS) entry which is preliminary data.</text>
</comment>
<evidence type="ECO:0000313" key="3">
    <source>
        <dbReference type="Proteomes" id="UP001281761"/>
    </source>
</evidence>
<dbReference type="Proteomes" id="UP001281761">
    <property type="component" value="Unassembled WGS sequence"/>
</dbReference>
<sequence>MVLETLPPLPPPAPSLMRPKEEESIVPHQPNSLPPSESQDDSNTIDDSAESAQKFNYYAPKPDSLLDLHHRSRRDLISSDAELFSSSDDAHSTIPRSPLTDWKADEYTLPTSQSMVGLKKKKKPRKSARFSADRSTK</sequence>
<reference evidence="2 3" key="1">
    <citation type="journal article" date="2022" name="bioRxiv">
        <title>Genomics of Preaxostyla Flagellates Illuminates Evolutionary Transitions and the Path Towards Mitochondrial Loss.</title>
        <authorList>
            <person name="Novak L.V.F."/>
            <person name="Treitli S.C."/>
            <person name="Pyrih J."/>
            <person name="Halakuc P."/>
            <person name="Pipaliya S.V."/>
            <person name="Vacek V."/>
            <person name="Brzon O."/>
            <person name="Soukal P."/>
            <person name="Eme L."/>
            <person name="Dacks J.B."/>
            <person name="Karnkowska A."/>
            <person name="Elias M."/>
            <person name="Hampl V."/>
        </authorList>
    </citation>
    <scope>NUCLEOTIDE SEQUENCE [LARGE SCALE GENOMIC DNA]</scope>
    <source>
        <strain evidence="2">NAU3</strain>
        <tissue evidence="2">Gut</tissue>
    </source>
</reference>
<gene>
    <name evidence="2" type="ORF">BLNAU_1326</name>
</gene>
<protein>
    <submittedName>
        <fullName evidence="2">Uncharacterized protein</fullName>
    </submittedName>
</protein>
<feature type="region of interest" description="Disordered" evidence="1">
    <location>
        <begin position="83"/>
        <end position="137"/>
    </location>
</feature>
<evidence type="ECO:0000256" key="1">
    <source>
        <dbReference type="SAM" id="MobiDB-lite"/>
    </source>
</evidence>
<feature type="compositionally biased region" description="Basic residues" evidence="1">
    <location>
        <begin position="118"/>
        <end position="128"/>
    </location>
</feature>